<name>A0A6A5BKW6_NAEFO</name>
<accession>A0A6A5BKW6</accession>
<dbReference type="SUPFAM" id="SSF56672">
    <property type="entry name" value="DNA/RNA polymerases"/>
    <property type="match status" value="1"/>
</dbReference>
<dbReference type="AlphaFoldDB" id="A0A6A5BKW6"/>
<dbReference type="SUPFAM" id="SSF56219">
    <property type="entry name" value="DNase I-like"/>
    <property type="match status" value="1"/>
</dbReference>
<dbReference type="VEuPathDB" id="AmoebaDB:NF0132000"/>
<evidence type="ECO:0000313" key="2">
    <source>
        <dbReference type="EMBL" id="KAF0974694.1"/>
    </source>
</evidence>
<dbReference type="Gene3D" id="3.30.70.270">
    <property type="match status" value="1"/>
</dbReference>
<dbReference type="Pfam" id="PF03372">
    <property type="entry name" value="Exo_endo_phos"/>
    <property type="match status" value="1"/>
</dbReference>
<protein>
    <recommendedName>
        <fullName evidence="1">Reverse transcriptase domain-containing protein</fullName>
    </recommendedName>
</protein>
<dbReference type="InterPro" id="IPR043502">
    <property type="entry name" value="DNA/RNA_pol_sf"/>
</dbReference>
<proteinExistence type="predicted"/>
<dbReference type="GO" id="GO:0003824">
    <property type="term" value="F:catalytic activity"/>
    <property type="evidence" value="ECO:0007669"/>
    <property type="project" value="InterPro"/>
</dbReference>
<dbReference type="PROSITE" id="PS50878">
    <property type="entry name" value="RT_POL"/>
    <property type="match status" value="1"/>
</dbReference>
<dbReference type="EMBL" id="VFQX01000051">
    <property type="protein sequence ID" value="KAF0974694.1"/>
    <property type="molecule type" value="Genomic_DNA"/>
</dbReference>
<dbReference type="InterPro" id="IPR000477">
    <property type="entry name" value="RT_dom"/>
</dbReference>
<dbReference type="GeneID" id="68113386"/>
<evidence type="ECO:0000313" key="3">
    <source>
        <dbReference type="Proteomes" id="UP000444721"/>
    </source>
</evidence>
<gene>
    <name evidence="2" type="ORF">FDP41_006168</name>
</gene>
<dbReference type="VEuPathDB" id="AmoebaDB:FDP41_006168"/>
<evidence type="ECO:0000259" key="1">
    <source>
        <dbReference type="PROSITE" id="PS50878"/>
    </source>
</evidence>
<dbReference type="InterPro" id="IPR036691">
    <property type="entry name" value="Endo/exonu/phosph_ase_sf"/>
</dbReference>
<dbReference type="OrthoDB" id="407509at2759"/>
<keyword evidence="3" id="KW-1185">Reference proteome</keyword>
<dbReference type="VEuPathDB" id="AmoebaDB:NfTy_024380"/>
<sequence length="814" mass="91514">MAPHSKRNSFNLGTANFGGVGWVKQSQLLTLARKYELDVLNIQETHLKSSTKDYWNIWYLRSFFRGYLVYNSNATEGDNGAGIATIIRPSPFIKVLQFVEHIQGRLSEVILEHKYLGVARIFNWYGPANKNKLEFMNKALNIINISAQTAVFHGERIVILGDLNANTKTFSKVSYAAHERLLIDQCDKLKLFDVVPIPNTPSFSQRNKYSHGFSRPDHIITSHNDYSGVEDVPTAYSHKLLTISFPSNPILDFPEQFNKYIIHPKILQSKMKEINNDFAKETPDTLLEAQNTLAKIVKKYGSLSTNKPSLITDNRNVRQFQTFIFDLKQYLYKRKHVSTITSQFLNNNFSLNNVKGKLEEAKTSLNKLIGSLLADRKRVFVNRINNLNSKQPYSYAFRKELVSSSILNVVQSNHNSTIVDHFSAMFNTEQEVTKTLPEIKKNNTVAQWKFHHITAKELDKVISKTKNSMAGYDNISVPLLKILDNNSLQILAKYINHTIDSEMVPEELGIGILLPLPKINMPTKLSDFRPIVVLSVIYRLFSSMALDIKNAYGSVIHKRFISILNGFLSSPFDANVGVPQGDPSSPAWFNLYINSSTNIQEKLKGVQIFNITILLLLYADDILLIANTKIEMNSFLKSLGRELKKIGLALAPKKCKLLAITAKAKLSKALVTIGQDIIATSSSIEYLGGICTFKNDFSWSSDNPINKISNQLASAKTSNLYLNSITTTLMSKIISLPRYACSFNGINKNSLDKADIMVANFVRKAIGLDYTLSKSVIFNCKQIGGLGITRPSTQLQQHLHLTPTHPLDTLSSDS</sequence>
<feature type="domain" description="Reverse transcriptase" evidence="1">
    <location>
        <begin position="390"/>
        <end position="677"/>
    </location>
</feature>
<dbReference type="PANTHER" id="PTHR47027:SF20">
    <property type="entry name" value="REVERSE TRANSCRIPTASE-LIKE PROTEIN WITH RNA-DIRECTED DNA POLYMERASE DOMAIN"/>
    <property type="match status" value="1"/>
</dbReference>
<dbReference type="Gene3D" id="3.60.10.10">
    <property type="entry name" value="Endonuclease/exonuclease/phosphatase"/>
    <property type="match status" value="1"/>
</dbReference>
<dbReference type="Proteomes" id="UP000444721">
    <property type="component" value="Unassembled WGS sequence"/>
</dbReference>
<dbReference type="RefSeq" id="XP_044559407.1">
    <property type="nucleotide sequence ID" value="XM_044709773.1"/>
</dbReference>
<dbReference type="Pfam" id="PF00078">
    <property type="entry name" value="RVT_1"/>
    <property type="match status" value="1"/>
</dbReference>
<reference evidence="2 3" key="1">
    <citation type="journal article" date="2019" name="Sci. Rep.">
        <title>Nanopore sequencing improves the draft genome of the human pathogenic amoeba Naegleria fowleri.</title>
        <authorList>
            <person name="Liechti N."/>
            <person name="Schurch N."/>
            <person name="Bruggmann R."/>
            <person name="Wittwer M."/>
        </authorList>
    </citation>
    <scope>NUCLEOTIDE SEQUENCE [LARGE SCALE GENOMIC DNA]</scope>
    <source>
        <strain evidence="2 3">ATCC 30894</strain>
    </source>
</reference>
<organism evidence="2 3">
    <name type="scientific">Naegleria fowleri</name>
    <name type="common">Brain eating amoeba</name>
    <dbReference type="NCBI Taxonomy" id="5763"/>
    <lineage>
        <taxon>Eukaryota</taxon>
        <taxon>Discoba</taxon>
        <taxon>Heterolobosea</taxon>
        <taxon>Tetramitia</taxon>
        <taxon>Eutetramitia</taxon>
        <taxon>Vahlkampfiidae</taxon>
        <taxon>Naegleria</taxon>
    </lineage>
</organism>
<comment type="caution">
    <text evidence="2">The sequence shown here is derived from an EMBL/GenBank/DDBJ whole genome shotgun (WGS) entry which is preliminary data.</text>
</comment>
<dbReference type="InterPro" id="IPR043128">
    <property type="entry name" value="Rev_trsase/Diguanyl_cyclase"/>
</dbReference>
<dbReference type="PANTHER" id="PTHR47027">
    <property type="entry name" value="REVERSE TRANSCRIPTASE DOMAIN-CONTAINING PROTEIN"/>
    <property type="match status" value="1"/>
</dbReference>
<dbReference type="InterPro" id="IPR005135">
    <property type="entry name" value="Endo/exonuclease/phosphatase"/>
</dbReference>